<dbReference type="GO" id="GO:0004806">
    <property type="term" value="F:triacylglycerol lipase activity"/>
    <property type="evidence" value="ECO:0007669"/>
    <property type="project" value="TreeGrafter"/>
</dbReference>
<evidence type="ECO:0000313" key="4">
    <source>
        <dbReference type="EMBL" id="SEF47085.1"/>
    </source>
</evidence>
<comment type="similarity">
    <text evidence="1">Belongs to the 'GDXG' lipolytic enzyme family.</text>
</comment>
<dbReference type="SUPFAM" id="SSF53474">
    <property type="entry name" value="alpha/beta-Hydrolases"/>
    <property type="match status" value="1"/>
</dbReference>
<dbReference type="AlphaFoldDB" id="A0A1H5S9D4"/>
<dbReference type="InterPro" id="IPR050300">
    <property type="entry name" value="GDXG_lipolytic_enzyme"/>
</dbReference>
<keyword evidence="5" id="KW-1185">Reference proteome</keyword>
<gene>
    <name evidence="4" type="ORF">SAMN05216223_10143</name>
</gene>
<dbReference type="Proteomes" id="UP000236754">
    <property type="component" value="Unassembled WGS sequence"/>
</dbReference>
<dbReference type="RefSeq" id="WP_103883497.1">
    <property type="nucleotide sequence ID" value="NZ_FNVU01000001.1"/>
</dbReference>
<dbReference type="InterPro" id="IPR002168">
    <property type="entry name" value="Lipase_GDXG_HIS_AS"/>
</dbReference>
<organism evidence="4 5">
    <name type="scientific">Actinacidiphila yanglinensis</name>
    <dbReference type="NCBI Taxonomy" id="310779"/>
    <lineage>
        <taxon>Bacteria</taxon>
        <taxon>Bacillati</taxon>
        <taxon>Actinomycetota</taxon>
        <taxon>Actinomycetes</taxon>
        <taxon>Kitasatosporales</taxon>
        <taxon>Streptomycetaceae</taxon>
        <taxon>Actinacidiphila</taxon>
    </lineage>
</organism>
<sequence>MPSTQSGAVAKLYRTWLAGPGADEPIHDQRQWDVLTAEPGGVDYLETAVAGQPALWAVPHGCATDRVLLCVHGGGFVSGSIHTHRKMFAHLAKATGVRALLVGYPLLPEGAYPVPVDRAFAGYRALLDEGVSAGHIALAGDSAGAGPLFGAQLRAREAGLPLPAATLALSPWVDMEVVGATMETNREVEALFNQPWVGQLAAGYLAGADPRDPHANALHADITGFGPVFVQVGAHEVLLDDSRRLAEHAEKAGVEVRLDVFPEMQHTFQMMAGRAPEADDAIGRLAAWLRPLLGL</sequence>
<dbReference type="Gene3D" id="3.40.50.1820">
    <property type="entry name" value="alpha/beta hydrolase"/>
    <property type="match status" value="1"/>
</dbReference>
<proteinExistence type="inferred from homology"/>
<dbReference type="PANTHER" id="PTHR48081:SF30">
    <property type="entry name" value="ACETYL-HYDROLASE LIPR-RELATED"/>
    <property type="match status" value="1"/>
</dbReference>
<protein>
    <submittedName>
        <fullName evidence="4">Acetyl esterase/lipase</fullName>
    </submittedName>
</protein>
<dbReference type="InterPro" id="IPR013094">
    <property type="entry name" value="AB_hydrolase_3"/>
</dbReference>
<feature type="domain" description="Alpha/beta hydrolase fold-3" evidence="3">
    <location>
        <begin position="68"/>
        <end position="269"/>
    </location>
</feature>
<dbReference type="OrthoDB" id="128186at2"/>
<evidence type="ECO:0000259" key="3">
    <source>
        <dbReference type="Pfam" id="PF07859"/>
    </source>
</evidence>
<dbReference type="InterPro" id="IPR029058">
    <property type="entry name" value="AB_hydrolase_fold"/>
</dbReference>
<dbReference type="PANTHER" id="PTHR48081">
    <property type="entry name" value="AB HYDROLASE SUPERFAMILY PROTEIN C4A8.06C"/>
    <property type="match status" value="1"/>
</dbReference>
<evidence type="ECO:0000256" key="1">
    <source>
        <dbReference type="ARBA" id="ARBA00010515"/>
    </source>
</evidence>
<dbReference type="EMBL" id="FNVU01000001">
    <property type="protein sequence ID" value="SEF47085.1"/>
    <property type="molecule type" value="Genomic_DNA"/>
</dbReference>
<evidence type="ECO:0000256" key="2">
    <source>
        <dbReference type="ARBA" id="ARBA00022801"/>
    </source>
</evidence>
<evidence type="ECO:0000313" key="5">
    <source>
        <dbReference type="Proteomes" id="UP000236754"/>
    </source>
</evidence>
<name>A0A1H5S9D4_9ACTN</name>
<reference evidence="4 5" key="1">
    <citation type="submission" date="2016-10" db="EMBL/GenBank/DDBJ databases">
        <authorList>
            <person name="de Groot N.N."/>
        </authorList>
    </citation>
    <scope>NUCLEOTIDE SEQUENCE [LARGE SCALE GENOMIC DNA]</scope>
    <source>
        <strain evidence="4 5">CGMCC 4.2023</strain>
    </source>
</reference>
<keyword evidence="2" id="KW-0378">Hydrolase</keyword>
<accession>A0A1H5S9D4</accession>
<dbReference type="PROSITE" id="PS01173">
    <property type="entry name" value="LIPASE_GDXG_HIS"/>
    <property type="match status" value="1"/>
</dbReference>
<dbReference type="Pfam" id="PF07859">
    <property type="entry name" value="Abhydrolase_3"/>
    <property type="match status" value="1"/>
</dbReference>